<dbReference type="EMBL" id="LR796313">
    <property type="protein sequence ID" value="CAB4136310.1"/>
    <property type="molecule type" value="Genomic_DNA"/>
</dbReference>
<protein>
    <submittedName>
        <fullName evidence="1">Uncharacterized protein</fullName>
    </submittedName>
</protein>
<sequence length="65" mass="7929">MQTTLYEIKFYDGRKFNVFCANSSQINRFLKFIYKHKNKIEYWKELANGIHSIKDFEKITTNFLN</sequence>
<accession>A0A6J5LTQ4</accession>
<gene>
    <name evidence="1" type="ORF">UFOVP299_44</name>
</gene>
<proteinExistence type="predicted"/>
<organism evidence="1">
    <name type="scientific">uncultured Caudovirales phage</name>
    <dbReference type="NCBI Taxonomy" id="2100421"/>
    <lineage>
        <taxon>Viruses</taxon>
        <taxon>Duplodnaviria</taxon>
        <taxon>Heunggongvirae</taxon>
        <taxon>Uroviricota</taxon>
        <taxon>Caudoviricetes</taxon>
        <taxon>Peduoviridae</taxon>
        <taxon>Maltschvirus</taxon>
        <taxon>Maltschvirus maltsch</taxon>
    </lineage>
</organism>
<name>A0A6J5LTQ4_9CAUD</name>
<reference evidence="1" key="1">
    <citation type="submission" date="2020-04" db="EMBL/GenBank/DDBJ databases">
        <authorList>
            <person name="Chiriac C."/>
            <person name="Salcher M."/>
            <person name="Ghai R."/>
            <person name="Kavagutti S V."/>
        </authorList>
    </citation>
    <scope>NUCLEOTIDE SEQUENCE</scope>
</reference>
<evidence type="ECO:0000313" key="1">
    <source>
        <dbReference type="EMBL" id="CAB4136310.1"/>
    </source>
</evidence>